<comment type="caution">
    <text evidence="6">The sequence shown here is derived from an EMBL/GenBank/DDBJ whole genome shotgun (WGS) entry which is preliminary data.</text>
</comment>
<keyword evidence="4" id="KW-0804">Transcription</keyword>
<protein>
    <submittedName>
        <fullName evidence="6">Transcriptional regulator ArgP</fullName>
    </submittedName>
</protein>
<dbReference type="PROSITE" id="PS50931">
    <property type="entry name" value="HTH_LYSR"/>
    <property type="match status" value="1"/>
</dbReference>
<proteinExistence type="inferred from homology"/>
<evidence type="ECO:0000313" key="7">
    <source>
        <dbReference type="Proteomes" id="UP001157156"/>
    </source>
</evidence>
<dbReference type="InterPro" id="IPR050176">
    <property type="entry name" value="LTTR"/>
</dbReference>
<dbReference type="NCBIfam" id="TIGR03298">
    <property type="entry name" value="argP"/>
    <property type="match status" value="1"/>
</dbReference>
<comment type="similarity">
    <text evidence="1">Belongs to the LysR transcriptional regulatory family.</text>
</comment>
<reference evidence="7" key="1">
    <citation type="journal article" date="2019" name="Int. J. Syst. Evol. Microbiol.">
        <title>The Global Catalogue of Microorganisms (GCM) 10K type strain sequencing project: providing services to taxonomists for standard genome sequencing and annotation.</title>
        <authorList>
            <consortium name="The Broad Institute Genomics Platform"/>
            <consortium name="The Broad Institute Genome Sequencing Center for Infectious Disease"/>
            <person name="Wu L."/>
            <person name="Ma J."/>
        </authorList>
    </citation>
    <scope>NUCLEOTIDE SEQUENCE [LARGE SCALE GENOMIC DNA]</scope>
    <source>
        <strain evidence="7">NBRC 111146</strain>
    </source>
</reference>
<sequence>MFDYKLLESLERIAALRSFEAAAQELNITQSAISQRITNLEQRVGSILVQRGKSLSLTPTGQALANHVIKVKQMELELKHLMSDSVQSHPLKIVVNADSLATWWFKATKDFNQQHDVMFDIMIEDQSEGLKHLEEGIVLGCLCSSDKPLNGTRCYALGHMEYRFYCTEDFYQRYFAKRDLSIALEHAPAVIFGASDKLHKQALQQWGFHANYPYHICPSSEGLVHMVQHSQGYGLLPVLQAEPIMEQLVDIFPHNTGIQVPLYWHYWQQSGSVLDKLSTLLASNKTKELIF</sequence>
<evidence type="ECO:0000256" key="1">
    <source>
        <dbReference type="ARBA" id="ARBA00009437"/>
    </source>
</evidence>
<dbReference type="Pfam" id="PF00126">
    <property type="entry name" value="HTH_1"/>
    <property type="match status" value="1"/>
</dbReference>
<feature type="domain" description="HTH lysR-type" evidence="5">
    <location>
        <begin position="2"/>
        <end position="58"/>
    </location>
</feature>
<dbReference type="InterPro" id="IPR036390">
    <property type="entry name" value="WH_DNA-bd_sf"/>
</dbReference>
<name>A0ABQ6ENH0_9VIBR</name>
<dbReference type="NCBIfam" id="NF002964">
    <property type="entry name" value="PRK03635.1"/>
    <property type="match status" value="1"/>
</dbReference>
<dbReference type="PANTHER" id="PTHR30579:SF2">
    <property type="entry name" value="HTH-TYPE TRANSCRIPTIONAL REGULATOR ARGP"/>
    <property type="match status" value="1"/>
</dbReference>
<dbReference type="PANTHER" id="PTHR30579">
    <property type="entry name" value="TRANSCRIPTIONAL REGULATOR"/>
    <property type="match status" value="1"/>
</dbReference>
<evidence type="ECO:0000256" key="2">
    <source>
        <dbReference type="ARBA" id="ARBA00023015"/>
    </source>
</evidence>
<dbReference type="Gene3D" id="3.40.190.290">
    <property type="match status" value="1"/>
</dbReference>
<dbReference type="InterPro" id="IPR000847">
    <property type="entry name" value="LysR_HTH_N"/>
</dbReference>
<keyword evidence="7" id="KW-1185">Reference proteome</keyword>
<dbReference type="Gene3D" id="1.10.10.10">
    <property type="entry name" value="Winged helix-like DNA-binding domain superfamily/Winged helix DNA-binding domain"/>
    <property type="match status" value="1"/>
</dbReference>
<dbReference type="SUPFAM" id="SSF46785">
    <property type="entry name" value="Winged helix' DNA-binding domain"/>
    <property type="match status" value="1"/>
</dbReference>
<dbReference type="PRINTS" id="PR00039">
    <property type="entry name" value="HTHLYSR"/>
</dbReference>
<gene>
    <name evidence="6" type="ORF">GCM10007931_16550</name>
</gene>
<evidence type="ECO:0000313" key="6">
    <source>
        <dbReference type="EMBL" id="GLT14680.1"/>
    </source>
</evidence>
<dbReference type="SUPFAM" id="SSF53850">
    <property type="entry name" value="Periplasmic binding protein-like II"/>
    <property type="match status" value="1"/>
</dbReference>
<keyword evidence="3" id="KW-0238">DNA-binding</keyword>
<dbReference type="InterPro" id="IPR017685">
    <property type="entry name" value="ArgP"/>
</dbReference>
<evidence type="ECO:0000259" key="5">
    <source>
        <dbReference type="PROSITE" id="PS50931"/>
    </source>
</evidence>
<evidence type="ECO:0000256" key="3">
    <source>
        <dbReference type="ARBA" id="ARBA00023125"/>
    </source>
</evidence>
<dbReference type="RefSeq" id="WP_089125026.1">
    <property type="nucleotide sequence ID" value="NZ_BSPV01000005.1"/>
</dbReference>
<dbReference type="InterPro" id="IPR036388">
    <property type="entry name" value="WH-like_DNA-bd_sf"/>
</dbReference>
<dbReference type="EMBL" id="BSPV01000005">
    <property type="protein sequence ID" value="GLT14680.1"/>
    <property type="molecule type" value="Genomic_DNA"/>
</dbReference>
<accession>A0ABQ6ENH0</accession>
<dbReference type="Proteomes" id="UP001157156">
    <property type="component" value="Unassembled WGS sequence"/>
</dbReference>
<organism evidence="6 7">
    <name type="scientific">Vibrio algivorus</name>
    <dbReference type="NCBI Taxonomy" id="1667024"/>
    <lineage>
        <taxon>Bacteria</taxon>
        <taxon>Pseudomonadati</taxon>
        <taxon>Pseudomonadota</taxon>
        <taxon>Gammaproteobacteria</taxon>
        <taxon>Vibrionales</taxon>
        <taxon>Vibrionaceae</taxon>
        <taxon>Vibrio</taxon>
    </lineage>
</organism>
<keyword evidence="2" id="KW-0805">Transcription regulation</keyword>
<evidence type="ECO:0000256" key="4">
    <source>
        <dbReference type="ARBA" id="ARBA00023163"/>
    </source>
</evidence>